<dbReference type="Proteomes" id="UP000661918">
    <property type="component" value="Unassembled WGS sequence"/>
</dbReference>
<keyword evidence="4" id="KW-1185">Reference proteome</keyword>
<evidence type="ECO:0000313" key="3">
    <source>
        <dbReference type="EMBL" id="GGM18814.1"/>
    </source>
</evidence>
<reference evidence="4" key="1">
    <citation type="journal article" date="2019" name="Int. J. Syst. Evol. Microbiol.">
        <title>The Global Catalogue of Microorganisms (GCM) 10K type strain sequencing project: providing services to taxonomists for standard genome sequencing and annotation.</title>
        <authorList>
            <consortium name="The Broad Institute Genomics Platform"/>
            <consortium name="The Broad Institute Genome Sequencing Center for Infectious Disease"/>
            <person name="Wu L."/>
            <person name="Ma J."/>
        </authorList>
    </citation>
    <scope>NUCLEOTIDE SEQUENCE [LARGE SCALE GENOMIC DNA]</scope>
    <source>
        <strain evidence="4">JCM 15443</strain>
    </source>
</reference>
<protein>
    <recommendedName>
        <fullName evidence="2">DUF11 domain-containing protein</fullName>
    </recommendedName>
</protein>
<dbReference type="PANTHER" id="PTHR34819:SF3">
    <property type="entry name" value="CELL SURFACE PROTEIN"/>
    <property type="match status" value="1"/>
</dbReference>
<evidence type="ECO:0000259" key="2">
    <source>
        <dbReference type="Pfam" id="PF01345"/>
    </source>
</evidence>
<evidence type="ECO:0000256" key="1">
    <source>
        <dbReference type="SAM" id="MobiDB-lite"/>
    </source>
</evidence>
<feature type="region of interest" description="Disordered" evidence="1">
    <location>
        <begin position="97"/>
        <end position="126"/>
    </location>
</feature>
<name>A0ABQ2GXJ3_9DEIO</name>
<dbReference type="NCBIfam" id="TIGR01451">
    <property type="entry name" value="B_ant_repeat"/>
    <property type="match status" value="4"/>
</dbReference>
<organism evidence="3 4">
    <name type="scientific">Deinococcus aerophilus</name>
    <dbReference type="NCBI Taxonomy" id="522488"/>
    <lineage>
        <taxon>Bacteria</taxon>
        <taxon>Thermotogati</taxon>
        <taxon>Deinococcota</taxon>
        <taxon>Deinococci</taxon>
        <taxon>Deinococcales</taxon>
        <taxon>Deinococcaceae</taxon>
        <taxon>Deinococcus</taxon>
    </lineage>
</organism>
<accession>A0ABQ2GXJ3</accession>
<dbReference type="InterPro" id="IPR047589">
    <property type="entry name" value="DUF11_rpt"/>
</dbReference>
<feature type="domain" description="DUF11" evidence="2">
    <location>
        <begin position="320"/>
        <end position="424"/>
    </location>
</feature>
<evidence type="ECO:0000313" key="4">
    <source>
        <dbReference type="Proteomes" id="UP000661918"/>
    </source>
</evidence>
<dbReference type="InterPro" id="IPR001434">
    <property type="entry name" value="OmcB-like_DUF11"/>
</dbReference>
<dbReference type="PANTHER" id="PTHR34819">
    <property type="entry name" value="LARGE CYSTEINE-RICH PERIPLASMIC PROTEIN OMCB"/>
    <property type="match status" value="1"/>
</dbReference>
<feature type="region of interest" description="Disordered" evidence="1">
    <location>
        <begin position="901"/>
        <end position="933"/>
    </location>
</feature>
<dbReference type="EMBL" id="BMOM01000033">
    <property type="protein sequence ID" value="GGM18814.1"/>
    <property type="molecule type" value="Genomic_DNA"/>
</dbReference>
<feature type="domain" description="DUF11" evidence="2">
    <location>
        <begin position="443"/>
        <end position="571"/>
    </location>
</feature>
<feature type="compositionally biased region" description="Polar residues" evidence="1">
    <location>
        <begin position="106"/>
        <end position="126"/>
    </location>
</feature>
<feature type="compositionally biased region" description="Polar residues" evidence="1">
    <location>
        <begin position="787"/>
        <end position="801"/>
    </location>
</feature>
<gene>
    <name evidence="3" type="ORF">GCM10010841_28660</name>
</gene>
<dbReference type="Gene3D" id="2.60.40.740">
    <property type="match status" value="1"/>
</dbReference>
<dbReference type="InterPro" id="IPR051172">
    <property type="entry name" value="Chlamydia_OmcB"/>
</dbReference>
<sequence length="959" mass="96616">MNSLRELLRLPLVALLIGVLLGVLSWSFAGTIPTNSAIFFQTSGSARAATIGDWYTTAGSTNGTRFHRFDIIVTQDQLDAAGGTLSLTVNDAESAAGSVGPVDEVNGSSDPTRFTLSNNAATTPTSGTKLKQQTFASGSPDGSTFTYSITVAGTYYLLSETGAKYISSPSDPATTLNDDDNSYSITVGNTNYTPVIGQYQSSFQHTTTQSYDVFFYVKPGTTGPLSLRNFDMDKPSATTLTYVRPDGTTVSGTISGDGVWNGAGGTVNSGSDSVALGNSYGWWAMRIANLTGNNQAIYEANDGAGNRLPIVFTAPVNFNLSKTIDKPTPKVGDTVVYTVTLSNTGASTLGATGIRVQDTLPSGLAYLSSSVTQPANSVGSYNPTTGDWYIRNLDASAKATLTIQARVTQIGTITNVATLKSVDQPFLEKNASVSLTASPTVADLALDKSGPAAVGSGSTMSYTLRVWNNGPDSQSAVDVNDTIPAGFTVTGIACAATGTATCGSQTFTSSSVTISTGNLTLDTSPLNAIPDGNFLTYTLTGTAPANGLLSNTASLTVPSGTTDNVTGNNTSAPVQTRVVDAVSDPAATFVAGSGGPVTVLGNDTNGGVAATSSNSTVAVSNNGGIANITVNASGQLMIPAATPSGSYTVTYSLCDKTVATACDTAPVQVVITPAADLSITKTNGVGSVVSTTKTTYTIRVTNGGPNSVTGAVLKDPAATGLTQSAAACTVAGGNVCTVNPTTTALQSAGGVTLPALANGAFYEFTVTATVTAASGSVTNTATVTPPGGTTDSNMANNSAGDTDTVVVPPSITLTKLGRNISTSPAGTFIGSAGSIGVKPGETVEYCIVYNNTGGHAANFVLKDYVPLGMVMVPNAYSAGKGVRHAIGTTVAVGDAGAPAGTDLTNASDTDAGTLDGTPVTNPSDPAGSPQRPGLLTLNLGAAGVPASGKGTVCFQTKVP</sequence>
<feature type="region of interest" description="Disordered" evidence="1">
    <location>
        <begin position="782"/>
        <end position="803"/>
    </location>
</feature>
<dbReference type="RefSeq" id="WP_188905036.1">
    <property type="nucleotide sequence ID" value="NZ_BMOM01000033.1"/>
</dbReference>
<proteinExistence type="predicted"/>
<comment type="caution">
    <text evidence="3">The sequence shown here is derived from an EMBL/GenBank/DDBJ whole genome shotgun (WGS) entry which is preliminary data.</text>
</comment>
<feature type="domain" description="DUF11" evidence="2">
    <location>
        <begin position="676"/>
        <end position="799"/>
    </location>
</feature>
<dbReference type="Pfam" id="PF01345">
    <property type="entry name" value="DUF11"/>
    <property type="match status" value="3"/>
</dbReference>